<comment type="caution">
    <text evidence="1">The sequence shown here is derived from an EMBL/GenBank/DDBJ whole genome shotgun (WGS) entry which is preliminary data.</text>
</comment>
<accession>A0AAN9NDC7</accession>
<keyword evidence="2" id="KW-1185">Reference proteome</keyword>
<dbReference type="Proteomes" id="UP001374584">
    <property type="component" value="Unassembled WGS sequence"/>
</dbReference>
<organism evidence="1 2">
    <name type="scientific">Phaseolus coccineus</name>
    <name type="common">Scarlet runner bean</name>
    <name type="synonym">Phaseolus multiflorus</name>
    <dbReference type="NCBI Taxonomy" id="3886"/>
    <lineage>
        <taxon>Eukaryota</taxon>
        <taxon>Viridiplantae</taxon>
        <taxon>Streptophyta</taxon>
        <taxon>Embryophyta</taxon>
        <taxon>Tracheophyta</taxon>
        <taxon>Spermatophyta</taxon>
        <taxon>Magnoliopsida</taxon>
        <taxon>eudicotyledons</taxon>
        <taxon>Gunneridae</taxon>
        <taxon>Pentapetalae</taxon>
        <taxon>rosids</taxon>
        <taxon>fabids</taxon>
        <taxon>Fabales</taxon>
        <taxon>Fabaceae</taxon>
        <taxon>Papilionoideae</taxon>
        <taxon>50 kb inversion clade</taxon>
        <taxon>NPAAA clade</taxon>
        <taxon>indigoferoid/millettioid clade</taxon>
        <taxon>Phaseoleae</taxon>
        <taxon>Phaseolus</taxon>
    </lineage>
</organism>
<name>A0AAN9NDC7_PHACN</name>
<dbReference type="EMBL" id="JAYMYR010000004">
    <property type="protein sequence ID" value="KAK7368364.1"/>
    <property type="molecule type" value="Genomic_DNA"/>
</dbReference>
<evidence type="ECO:0000313" key="1">
    <source>
        <dbReference type="EMBL" id="KAK7368364.1"/>
    </source>
</evidence>
<evidence type="ECO:0000313" key="2">
    <source>
        <dbReference type="Proteomes" id="UP001374584"/>
    </source>
</evidence>
<reference evidence="1 2" key="1">
    <citation type="submission" date="2024-01" db="EMBL/GenBank/DDBJ databases">
        <title>The genomes of 5 underutilized Papilionoideae crops provide insights into root nodulation and disease resistanc.</title>
        <authorList>
            <person name="Jiang F."/>
        </authorList>
    </citation>
    <scope>NUCLEOTIDE SEQUENCE [LARGE SCALE GENOMIC DNA]</scope>
    <source>
        <strain evidence="1">JINMINGXINNONG_FW02</strain>
        <tissue evidence="1">Leaves</tissue>
    </source>
</reference>
<sequence>MSGTSPKSIWSMILIEEVSVSYCTHTRCRMGRFCGSEAQPKRVFQPDIHIRPCRNEKHEPYLALHRRLPSIFSLSIFHLLLIIVSNSSIESLIRLIPDIFFRLIPKLSPFSQSLSFSRLGFRLGFSRSHDRCISLCITQNSSFWFLLA</sequence>
<dbReference type="AlphaFoldDB" id="A0AAN9NDC7"/>
<proteinExistence type="predicted"/>
<gene>
    <name evidence="1" type="ORF">VNO80_10389</name>
</gene>
<protein>
    <submittedName>
        <fullName evidence="1">Uncharacterized protein</fullName>
    </submittedName>
</protein>